<dbReference type="InterPro" id="IPR008090">
    <property type="entry name" value="Fe_iron_reduct"/>
</dbReference>
<dbReference type="AlphaFoldDB" id="A0A418XPR1"/>
<dbReference type="EMBL" id="QYUR01000002">
    <property type="protein sequence ID" value="RJG14411.1"/>
    <property type="molecule type" value="Genomic_DNA"/>
</dbReference>
<sequence length="254" mass="28106">MQSILERLFPGELACFAETLALPDDPRPAVSVAALLEPAGLDERLSRLYGLELMQSQRSVLVSQYSKYYFMALIPPVLAASLLHDWRLPLAPDALRVVLSDNGLPQAVQLPDEGERWPDVPDDPFLRFAELVEGNLQPFIHTLAADGQVAPQVLWGNAGDYFETTLRRLAELTAASLTPGYAVLEARRCPDGTDNPLFAPIRYVPQAGVLQPRRERRVCCLRHRVAGIEHCEHCPLLRRMTPSPGANPGNGRVD</sequence>
<dbReference type="Proteomes" id="UP000284021">
    <property type="component" value="Unassembled WGS sequence"/>
</dbReference>
<accession>A0A418XPR1</accession>
<evidence type="ECO:0000259" key="2">
    <source>
        <dbReference type="Pfam" id="PF11575"/>
    </source>
</evidence>
<feature type="domain" description="Aerobactin siderophore biosynthesis IucA/IucC-like C-terminal" evidence="1">
    <location>
        <begin position="63"/>
        <end position="206"/>
    </location>
</feature>
<dbReference type="NCBIfam" id="TIGR03951">
    <property type="entry name" value="Fe_III_red_FhuF"/>
    <property type="match status" value="1"/>
</dbReference>
<dbReference type="InterPro" id="IPR024726">
    <property type="entry name" value="FhuF_C"/>
</dbReference>
<dbReference type="Pfam" id="PF11575">
    <property type="entry name" value="FhuF_C"/>
    <property type="match status" value="1"/>
</dbReference>
<comment type="caution">
    <text evidence="3">The sequence shown here is derived from an EMBL/GenBank/DDBJ whole genome shotgun (WGS) entry which is preliminary data.</text>
</comment>
<feature type="domain" description="Ferric siderophore reductase C-terminal" evidence="2">
    <location>
        <begin position="216"/>
        <end position="236"/>
    </location>
</feature>
<reference evidence="3 4" key="1">
    <citation type="submission" date="2018-09" db="EMBL/GenBank/DDBJ databases">
        <authorList>
            <person name="Zhu H."/>
        </authorList>
    </citation>
    <scope>NUCLEOTIDE SEQUENCE [LARGE SCALE GENOMIC DNA]</scope>
    <source>
        <strain evidence="3 4">K1S02-6</strain>
    </source>
</reference>
<protein>
    <submittedName>
        <fullName evidence="3">Siderophore-iron reductase FhuF</fullName>
    </submittedName>
</protein>
<dbReference type="GO" id="GO:0051537">
    <property type="term" value="F:2 iron, 2 sulfur cluster binding"/>
    <property type="evidence" value="ECO:0007669"/>
    <property type="project" value="InterPro"/>
</dbReference>
<organism evidence="3 4">
    <name type="scientific">Pseudomonas cavernicola</name>
    <dbReference type="NCBI Taxonomy" id="2320866"/>
    <lineage>
        <taxon>Bacteria</taxon>
        <taxon>Pseudomonadati</taxon>
        <taxon>Pseudomonadota</taxon>
        <taxon>Gammaproteobacteria</taxon>
        <taxon>Pseudomonadales</taxon>
        <taxon>Pseudomonadaceae</taxon>
        <taxon>Pseudomonas</taxon>
    </lineage>
</organism>
<evidence type="ECO:0000259" key="1">
    <source>
        <dbReference type="Pfam" id="PF06276"/>
    </source>
</evidence>
<evidence type="ECO:0000313" key="4">
    <source>
        <dbReference type="Proteomes" id="UP000284021"/>
    </source>
</evidence>
<dbReference type="GO" id="GO:0003824">
    <property type="term" value="F:catalytic activity"/>
    <property type="evidence" value="ECO:0007669"/>
    <property type="project" value="UniProtKB-ARBA"/>
</dbReference>
<dbReference type="Pfam" id="PF06276">
    <property type="entry name" value="FhuF"/>
    <property type="match status" value="1"/>
</dbReference>
<dbReference type="OrthoDB" id="8993954at2"/>
<keyword evidence="4" id="KW-1185">Reference proteome</keyword>
<proteinExistence type="predicted"/>
<dbReference type="InterPro" id="IPR022770">
    <property type="entry name" value="IucA/IucC-like_C"/>
</dbReference>
<evidence type="ECO:0000313" key="3">
    <source>
        <dbReference type="EMBL" id="RJG14411.1"/>
    </source>
</evidence>
<gene>
    <name evidence="3" type="primary">fhuF</name>
    <name evidence="3" type="ORF">D3879_12350</name>
</gene>
<name>A0A418XPR1_9PSED</name>